<dbReference type="EMBL" id="CP010836">
    <property type="protein sequence ID" value="AJP74554.1"/>
    <property type="molecule type" value="Genomic_DNA"/>
</dbReference>
<keyword evidence="9" id="KW-1185">Reference proteome</keyword>
<evidence type="ECO:0000259" key="7">
    <source>
        <dbReference type="PROSITE" id="PS51007"/>
    </source>
</evidence>
<dbReference type="InterPro" id="IPR009056">
    <property type="entry name" value="Cyt_c-like_dom"/>
</dbReference>
<evidence type="ECO:0000256" key="1">
    <source>
        <dbReference type="ARBA" id="ARBA00022448"/>
    </source>
</evidence>
<evidence type="ECO:0000256" key="5">
    <source>
        <dbReference type="ARBA" id="ARBA00023004"/>
    </source>
</evidence>
<dbReference type="InterPro" id="IPR002327">
    <property type="entry name" value="Cyt_c_1A/1B"/>
</dbReference>
<evidence type="ECO:0000313" key="9">
    <source>
        <dbReference type="Proteomes" id="UP000032300"/>
    </source>
</evidence>
<dbReference type="GO" id="GO:0020037">
    <property type="term" value="F:heme binding"/>
    <property type="evidence" value="ECO:0007669"/>
    <property type="project" value="InterPro"/>
</dbReference>
<dbReference type="PROSITE" id="PS51007">
    <property type="entry name" value="CYTC"/>
    <property type="match status" value="1"/>
</dbReference>
<evidence type="ECO:0000256" key="3">
    <source>
        <dbReference type="ARBA" id="ARBA00022723"/>
    </source>
</evidence>
<name>A0A7U5CV79_9SPHN</name>
<evidence type="ECO:0000256" key="2">
    <source>
        <dbReference type="ARBA" id="ARBA00022617"/>
    </source>
</evidence>
<evidence type="ECO:0000256" key="4">
    <source>
        <dbReference type="ARBA" id="ARBA00022982"/>
    </source>
</evidence>
<keyword evidence="4" id="KW-0249">Electron transport</keyword>
<evidence type="ECO:0000256" key="6">
    <source>
        <dbReference type="PROSITE-ProRule" id="PRU00433"/>
    </source>
</evidence>
<dbReference type="OrthoDB" id="9805828at2"/>
<proteinExistence type="predicted"/>
<dbReference type="SUPFAM" id="SSF46626">
    <property type="entry name" value="Cytochrome c"/>
    <property type="match status" value="1"/>
</dbReference>
<sequence>MGRPAPVAATASPPLQAAAPVRGDAAIGARLFMQCRACHTVERGGANGVGPNLAGVMGAKAGFHPGYKYSEAMAKAQLNWTPATMDAWLKRPSAVVPGTKMSFPGMPNPKARADMIAYLATLKK</sequence>
<reference evidence="8 9" key="2">
    <citation type="submission" date="2015-02" db="EMBL/GenBank/DDBJ databases">
        <title>The complete genome of Sphingomonas hengshuiensis sp. WHSC-8 isolated from soil of Hengshui Lake.</title>
        <authorList>
            <person name="Wei S."/>
            <person name="Guo J."/>
            <person name="Su C."/>
            <person name="Wu R."/>
            <person name="Zhang Z."/>
            <person name="Liang K."/>
            <person name="Li H."/>
            <person name="Wang T."/>
            <person name="Liu H."/>
            <person name="Zhang C."/>
            <person name="Li Z."/>
            <person name="Wang Q."/>
            <person name="Meng J."/>
        </authorList>
    </citation>
    <scope>NUCLEOTIDE SEQUENCE [LARGE SCALE GENOMIC DNA]</scope>
    <source>
        <strain evidence="8 9">WHSC-8</strain>
    </source>
</reference>
<gene>
    <name evidence="8" type="ORF">TS85_15005</name>
</gene>
<dbReference type="PANTHER" id="PTHR11961">
    <property type="entry name" value="CYTOCHROME C"/>
    <property type="match status" value="1"/>
</dbReference>
<accession>A0A7U5CV79</accession>
<dbReference type="Proteomes" id="UP000032300">
    <property type="component" value="Chromosome"/>
</dbReference>
<protein>
    <recommendedName>
        <fullName evidence="7">Cytochrome c domain-containing protein</fullName>
    </recommendedName>
</protein>
<dbReference type="GO" id="GO:0046872">
    <property type="term" value="F:metal ion binding"/>
    <property type="evidence" value="ECO:0007669"/>
    <property type="project" value="UniProtKB-KW"/>
</dbReference>
<keyword evidence="5 6" id="KW-0408">Iron</keyword>
<evidence type="ECO:0000313" key="8">
    <source>
        <dbReference type="EMBL" id="AJP74554.1"/>
    </source>
</evidence>
<dbReference type="InterPro" id="IPR036909">
    <property type="entry name" value="Cyt_c-like_dom_sf"/>
</dbReference>
<dbReference type="PRINTS" id="PR00604">
    <property type="entry name" value="CYTCHRMECIAB"/>
</dbReference>
<keyword evidence="3 6" id="KW-0479">Metal-binding</keyword>
<reference evidence="8 9" key="1">
    <citation type="journal article" date="2015" name="Int. J. Syst. Evol. Microbiol.">
        <title>Sphingomonas hengshuiensis sp. nov., isolated from lake wetland.</title>
        <authorList>
            <person name="Wei S."/>
            <person name="Wang T."/>
            <person name="Liu H."/>
            <person name="Zhang C."/>
            <person name="Guo J."/>
            <person name="Wang Q."/>
            <person name="Liang K."/>
            <person name="Zhang Z."/>
        </authorList>
    </citation>
    <scope>NUCLEOTIDE SEQUENCE [LARGE SCALE GENOMIC DNA]</scope>
    <source>
        <strain evidence="8 9">WHSC-8</strain>
    </source>
</reference>
<keyword evidence="1" id="KW-0813">Transport</keyword>
<dbReference type="Pfam" id="PF00034">
    <property type="entry name" value="Cytochrom_C"/>
    <property type="match status" value="1"/>
</dbReference>
<organism evidence="8 9">
    <name type="scientific">Sphingomonas hengshuiensis</name>
    <dbReference type="NCBI Taxonomy" id="1609977"/>
    <lineage>
        <taxon>Bacteria</taxon>
        <taxon>Pseudomonadati</taxon>
        <taxon>Pseudomonadota</taxon>
        <taxon>Alphaproteobacteria</taxon>
        <taxon>Sphingomonadales</taxon>
        <taxon>Sphingomonadaceae</taxon>
        <taxon>Sphingomonas</taxon>
    </lineage>
</organism>
<feature type="domain" description="Cytochrome c" evidence="7">
    <location>
        <begin position="23"/>
        <end position="123"/>
    </location>
</feature>
<dbReference type="GO" id="GO:0009055">
    <property type="term" value="F:electron transfer activity"/>
    <property type="evidence" value="ECO:0007669"/>
    <property type="project" value="InterPro"/>
</dbReference>
<dbReference type="AlphaFoldDB" id="A0A7U5CV79"/>
<dbReference type="Gene3D" id="1.10.760.10">
    <property type="entry name" value="Cytochrome c-like domain"/>
    <property type="match status" value="1"/>
</dbReference>
<keyword evidence="2 6" id="KW-0349">Heme</keyword>
<dbReference type="KEGG" id="sphi:TS85_15005"/>